<evidence type="ECO:0000313" key="1">
    <source>
        <dbReference type="EMBL" id="MBK1867955.1"/>
    </source>
</evidence>
<keyword evidence="1" id="KW-0413">Isomerase</keyword>
<comment type="caution">
    <text evidence="1">The sequence shown here is derived from an EMBL/GenBank/DDBJ whole genome shotgun (WGS) entry which is preliminary data.</text>
</comment>
<evidence type="ECO:0000313" key="2">
    <source>
        <dbReference type="Proteomes" id="UP000616151"/>
    </source>
</evidence>
<keyword evidence="2" id="KW-1185">Reference proteome</keyword>
<organism evidence="1 2">
    <name type="scientific">Taklimakanibacter albus</name>
    <dbReference type="NCBI Taxonomy" id="2800327"/>
    <lineage>
        <taxon>Bacteria</taxon>
        <taxon>Pseudomonadati</taxon>
        <taxon>Pseudomonadota</taxon>
        <taxon>Alphaproteobacteria</taxon>
        <taxon>Hyphomicrobiales</taxon>
        <taxon>Aestuariivirgaceae</taxon>
        <taxon>Taklimakanibacter</taxon>
    </lineage>
</organism>
<name>A0ACC5R5R3_9HYPH</name>
<sequence>MAKSTFFCIDGHTCGNPVRVVTGGSVPRLAGATMFERRQDFLKRYDWIRTGLMFEPRGHDMMSGSILYPPTREDCDVAILFIETSGCLPMCGHGTIGTVTFILEQGLVTPRTPGVLKLDTPAGLVEAHYEKNGDIVERVRIVNVPSFLLGRGYTVTVEGLGELTVDVAYGGNFYAIVEAQENYRDLADVKPADILRWSPKLRDAFNTRHKIAHPENPAIDRLTHVLWTGKAQTAEGTARNAVFYGDKAIDRSPCGTGTSARMAQLAATGRLGDKDVFVHESIIGSTFKGRIEGRAKVGGLDAIIPSIEGWARITGFNTIFLDDRDPYVKGFQVV</sequence>
<dbReference type="EMBL" id="JAENHL010000007">
    <property type="protein sequence ID" value="MBK1867955.1"/>
    <property type="molecule type" value="Genomic_DNA"/>
</dbReference>
<proteinExistence type="predicted"/>
<gene>
    <name evidence="1" type="ORF">JHL16_16480</name>
</gene>
<dbReference type="EC" id="5.1.1.8" evidence="1"/>
<reference evidence="1" key="1">
    <citation type="submission" date="2021-01" db="EMBL/GenBank/DDBJ databases">
        <authorList>
            <person name="Sun Q."/>
        </authorList>
    </citation>
    <scope>NUCLEOTIDE SEQUENCE</scope>
    <source>
        <strain evidence="1">YIM B02566</strain>
    </source>
</reference>
<accession>A0ACC5R5R3</accession>
<protein>
    <submittedName>
        <fullName evidence="1">4-hydroxyproline epimerase</fullName>
        <ecNumber evidence="1">5.1.1.8</ecNumber>
    </submittedName>
</protein>
<dbReference type="Proteomes" id="UP000616151">
    <property type="component" value="Unassembled WGS sequence"/>
</dbReference>